<keyword evidence="2" id="KW-0238">DNA-binding</keyword>
<dbReference type="GO" id="GO:0097367">
    <property type="term" value="F:carbohydrate derivative binding"/>
    <property type="evidence" value="ECO:0007669"/>
    <property type="project" value="InterPro"/>
</dbReference>
<dbReference type="Pfam" id="PF01418">
    <property type="entry name" value="HTH_6"/>
    <property type="match status" value="1"/>
</dbReference>
<evidence type="ECO:0000256" key="2">
    <source>
        <dbReference type="ARBA" id="ARBA00023125"/>
    </source>
</evidence>
<dbReference type="PANTHER" id="PTHR30514">
    <property type="entry name" value="GLUCOKINASE"/>
    <property type="match status" value="1"/>
</dbReference>
<keyword evidence="1" id="KW-0805">Transcription regulation</keyword>
<feature type="domain" description="HTH rpiR-type" evidence="4">
    <location>
        <begin position="1"/>
        <end position="76"/>
    </location>
</feature>
<evidence type="ECO:0000259" key="4">
    <source>
        <dbReference type="PROSITE" id="PS51071"/>
    </source>
</evidence>
<dbReference type="Proteomes" id="UP000557857">
    <property type="component" value="Unassembled WGS sequence"/>
</dbReference>
<gene>
    <name evidence="7" type="ORF">BTN92_12485</name>
    <name evidence="6" type="ORF">HI921_02680</name>
</gene>
<dbReference type="InterPro" id="IPR009057">
    <property type="entry name" value="Homeodomain-like_sf"/>
</dbReference>
<evidence type="ECO:0000313" key="9">
    <source>
        <dbReference type="Proteomes" id="UP000557857"/>
    </source>
</evidence>
<dbReference type="SUPFAM" id="SSF46689">
    <property type="entry name" value="Homeodomain-like"/>
    <property type="match status" value="1"/>
</dbReference>
<proteinExistence type="predicted"/>
<keyword evidence="3" id="KW-0804">Transcription</keyword>
<dbReference type="GO" id="GO:0003700">
    <property type="term" value="F:DNA-binding transcription factor activity"/>
    <property type="evidence" value="ECO:0007669"/>
    <property type="project" value="InterPro"/>
</dbReference>
<dbReference type="PROSITE" id="PS51464">
    <property type="entry name" value="SIS"/>
    <property type="match status" value="1"/>
</dbReference>
<dbReference type="GO" id="GO:0003677">
    <property type="term" value="F:DNA binding"/>
    <property type="evidence" value="ECO:0007669"/>
    <property type="project" value="UniProtKB-KW"/>
</dbReference>
<dbReference type="PANTHER" id="PTHR30514:SF1">
    <property type="entry name" value="HTH-TYPE TRANSCRIPTIONAL REGULATOR HEXR-RELATED"/>
    <property type="match status" value="1"/>
</dbReference>
<evidence type="ECO:0000256" key="3">
    <source>
        <dbReference type="ARBA" id="ARBA00023163"/>
    </source>
</evidence>
<dbReference type="Gene3D" id="1.10.10.10">
    <property type="entry name" value="Winged helix-like DNA-binding domain superfamily/Winged helix DNA-binding domain"/>
    <property type="match status" value="1"/>
</dbReference>
<dbReference type="RefSeq" id="WP_019722988.1">
    <property type="nucleotide sequence ID" value="NZ_WXOQ01000011.1"/>
</dbReference>
<sequence length="255" mass="29809">MLQDRITTFQSRLTENDFLIWSYITNHKKNSLTMSINELAKQCNVSRTTIMRFCQKLGFDGFSEFKYHLKNELTQENVRLSEFEEEILENHIQTIENLKKKDFTDLCTMMANANRIFIYGSGDIQTLVSSYMKLLFVHNGLILYDFGAVSINKQFYQIIQPEDLVLLITLNGESPEVVKLAKQLKQRNIQTIGITKLRNSTVSKLCDETIFFLNPELQDQEDILTPFETTSTLFFVIEYFLLKYDAWQKQTNKSS</sequence>
<dbReference type="EMBL" id="MSTR01000013">
    <property type="protein sequence ID" value="ONN41666.1"/>
    <property type="molecule type" value="Genomic_DNA"/>
</dbReference>
<dbReference type="Proteomes" id="UP000189299">
    <property type="component" value="Unassembled WGS sequence"/>
</dbReference>
<dbReference type="InterPro" id="IPR035472">
    <property type="entry name" value="RpiR-like_SIS"/>
</dbReference>
<dbReference type="InterPro" id="IPR001347">
    <property type="entry name" value="SIS_dom"/>
</dbReference>
<dbReference type="GO" id="GO:1901135">
    <property type="term" value="P:carbohydrate derivative metabolic process"/>
    <property type="evidence" value="ECO:0007669"/>
    <property type="project" value="InterPro"/>
</dbReference>
<dbReference type="OrthoDB" id="1648815at2"/>
<name>A0A1L8V020_ENTMU</name>
<dbReference type="STRING" id="53346.A5802_002759"/>
<evidence type="ECO:0000313" key="7">
    <source>
        <dbReference type="EMBL" id="ONN41666.1"/>
    </source>
</evidence>
<dbReference type="SUPFAM" id="SSF53697">
    <property type="entry name" value="SIS domain"/>
    <property type="match status" value="1"/>
</dbReference>
<accession>A0A1L8V020</accession>
<dbReference type="Gene3D" id="3.40.50.10490">
    <property type="entry name" value="Glucose-6-phosphate isomerase like protein, domain 1"/>
    <property type="match status" value="1"/>
</dbReference>
<evidence type="ECO:0000259" key="5">
    <source>
        <dbReference type="PROSITE" id="PS51464"/>
    </source>
</evidence>
<dbReference type="Pfam" id="PF01380">
    <property type="entry name" value="SIS"/>
    <property type="match status" value="1"/>
</dbReference>
<dbReference type="PROSITE" id="PS51071">
    <property type="entry name" value="HTH_RPIR"/>
    <property type="match status" value="1"/>
</dbReference>
<evidence type="ECO:0000256" key="1">
    <source>
        <dbReference type="ARBA" id="ARBA00023015"/>
    </source>
</evidence>
<dbReference type="InterPro" id="IPR036388">
    <property type="entry name" value="WH-like_DNA-bd_sf"/>
</dbReference>
<evidence type="ECO:0000313" key="8">
    <source>
        <dbReference type="Proteomes" id="UP000189299"/>
    </source>
</evidence>
<feature type="domain" description="SIS" evidence="5">
    <location>
        <begin position="106"/>
        <end position="252"/>
    </location>
</feature>
<organism evidence="7 8">
    <name type="scientific">Enterococcus mundtii</name>
    <dbReference type="NCBI Taxonomy" id="53346"/>
    <lineage>
        <taxon>Bacteria</taxon>
        <taxon>Bacillati</taxon>
        <taxon>Bacillota</taxon>
        <taxon>Bacilli</taxon>
        <taxon>Lactobacillales</taxon>
        <taxon>Enterococcaceae</taxon>
        <taxon>Enterococcus</taxon>
    </lineage>
</organism>
<comment type="caution">
    <text evidence="7">The sequence shown here is derived from an EMBL/GenBank/DDBJ whole genome shotgun (WGS) entry which is preliminary data.</text>
</comment>
<protein>
    <submittedName>
        <fullName evidence="7">MurR/RpiR family transcriptional regulator</fullName>
    </submittedName>
</protein>
<dbReference type="CDD" id="cd05013">
    <property type="entry name" value="SIS_RpiR"/>
    <property type="match status" value="1"/>
</dbReference>
<dbReference type="AlphaFoldDB" id="A0A1L8V020"/>
<dbReference type="InterPro" id="IPR047640">
    <property type="entry name" value="RpiR-like"/>
</dbReference>
<dbReference type="InterPro" id="IPR046348">
    <property type="entry name" value="SIS_dom_sf"/>
</dbReference>
<evidence type="ECO:0000313" key="6">
    <source>
        <dbReference type="EMBL" id="NMP57377.1"/>
    </source>
</evidence>
<reference evidence="7 8" key="1">
    <citation type="submission" date="2016-12" db="EMBL/GenBank/DDBJ databases">
        <authorList>
            <person name="Song W.-J."/>
            <person name="Kurnit D.M."/>
        </authorList>
    </citation>
    <scope>NUCLEOTIDE SEQUENCE [LARGE SCALE GENOMIC DNA]</scope>
    <source>
        <strain evidence="7 8">CGB1038-1_S1</strain>
    </source>
</reference>
<reference evidence="6 9" key="2">
    <citation type="submission" date="2020-04" db="EMBL/GenBank/DDBJ databases">
        <authorList>
            <person name="Abaymova A."/>
            <person name="Teymurazov M."/>
            <person name="Tazyna O."/>
            <person name="Chatushin Y."/>
            <person name="Svetoch E."/>
            <person name="Pereligyn V."/>
            <person name="Pohylenko V."/>
            <person name="Platonov M."/>
            <person name="Kartsev N."/>
            <person name="Skryabin Y."/>
            <person name="Sizova A."/>
            <person name="Solomentsev V."/>
            <person name="Kislichkina A."/>
            <person name="Bogun A."/>
        </authorList>
    </citation>
    <scope>NUCLEOTIDE SEQUENCE [LARGE SCALE GENOMIC DNA]</scope>
    <source>
        <strain evidence="6">SCPM-O-B-8398</strain>
        <strain evidence="9">SCPM-O-B-8398 (E28)</strain>
    </source>
</reference>
<dbReference type="InterPro" id="IPR000281">
    <property type="entry name" value="HTH_RpiR"/>
</dbReference>
<dbReference type="EMBL" id="JABCAG010000004">
    <property type="protein sequence ID" value="NMP57377.1"/>
    <property type="molecule type" value="Genomic_DNA"/>
</dbReference>